<dbReference type="SUPFAM" id="SSF101327">
    <property type="entry name" value="YgfB-like"/>
    <property type="match status" value="1"/>
</dbReference>
<dbReference type="PANTHER" id="PTHR37528:SF1">
    <property type="entry name" value="UPF0149 PROTEIN YGFB"/>
    <property type="match status" value="1"/>
</dbReference>
<gene>
    <name evidence="2" type="ORF">SAMN02745130_01122</name>
</gene>
<protein>
    <recommendedName>
        <fullName evidence="4">YecA family protein</fullName>
    </recommendedName>
</protein>
<proteinExistence type="inferred from homology"/>
<dbReference type="RefSeq" id="WP_078921598.1">
    <property type="nucleotide sequence ID" value="NZ_FUYB01000003.1"/>
</dbReference>
<organism evidence="2 3">
    <name type="scientific">Thiothrix eikelboomii</name>
    <dbReference type="NCBI Taxonomy" id="92487"/>
    <lineage>
        <taxon>Bacteria</taxon>
        <taxon>Pseudomonadati</taxon>
        <taxon>Pseudomonadota</taxon>
        <taxon>Gammaproteobacteria</taxon>
        <taxon>Thiotrichales</taxon>
        <taxon>Thiotrichaceae</taxon>
        <taxon>Thiothrix</taxon>
    </lineage>
</organism>
<dbReference type="InterPro" id="IPR036255">
    <property type="entry name" value="YgfB-like_sf"/>
</dbReference>
<comment type="similarity">
    <text evidence="1">Belongs to the UPF0149 family.</text>
</comment>
<evidence type="ECO:0000256" key="1">
    <source>
        <dbReference type="ARBA" id="ARBA00038308"/>
    </source>
</evidence>
<dbReference type="AlphaFoldDB" id="A0A1T4W5P5"/>
<reference evidence="2 3" key="1">
    <citation type="submission" date="2017-02" db="EMBL/GenBank/DDBJ databases">
        <authorList>
            <person name="Peterson S.W."/>
        </authorList>
    </citation>
    <scope>NUCLEOTIDE SEQUENCE [LARGE SCALE GENOMIC DNA]</scope>
    <source>
        <strain evidence="2 3">ATCC 49788</strain>
    </source>
</reference>
<evidence type="ECO:0000313" key="3">
    <source>
        <dbReference type="Proteomes" id="UP000190460"/>
    </source>
</evidence>
<name>A0A1T4W5P5_9GAMM</name>
<dbReference type="Pfam" id="PF03695">
    <property type="entry name" value="UPF0149"/>
    <property type="match status" value="1"/>
</dbReference>
<evidence type="ECO:0000313" key="2">
    <source>
        <dbReference type="EMBL" id="SKA72573.1"/>
    </source>
</evidence>
<sequence>MLDTQLPEFYTLEDALLRVDADFTASEAHGIACAVLAFNNQYHEKAWQAQILKGDHRDFHVQEARKLLQQLFNTSLWQLNSGDLSFELFLPPEQDSLAAQVTALQKWCQGFAFGLALSGLKTLQDLPEDSRDWVQDVVKIGAAGEMDVQDEDESEAAFIELAEFIRVGVLMMNEELQPIRGKPQLAEQTEEYEQE</sequence>
<dbReference type="Proteomes" id="UP000190460">
    <property type="component" value="Unassembled WGS sequence"/>
</dbReference>
<dbReference type="STRING" id="92487.SAMN02745130_01122"/>
<dbReference type="Gene3D" id="1.20.120.740">
    <property type="entry name" value="YgfB uncharacterised protein family UPF0149, PF03695"/>
    <property type="match status" value="1"/>
</dbReference>
<dbReference type="GO" id="GO:0005829">
    <property type="term" value="C:cytosol"/>
    <property type="evidence" value="ECO:0007669"/>
    <property type="project" value="TreeGrafter"/>
</dbReference>
<dbReference type="InterPro" id="IPR011978">
    <property type="entry name" value="YgfB-like"/>
</dbReference>
<dbReference type="PANTHER" id="PTHR37528">
    <property type="entry name" value="UPF0149 PROTEIN YGFB"/>
    <property type="match status" value="1"/>
</dbReference>
<dbReference type="EMBL" id="FUYB01000003">
    <property type="protein sequence ID" value="SKA72573.1"/>
    <property type="molecule type" value="Genomic_DNA"/>
</dbReference>
<dbReference type="OrthoDB" id="9783391at2"/>
<accession>A0A1T4W5P5</accession>
<keyword evidence="3" id="KW-1185">Reference proteome</keyword>
<evidence type="ECO:0008006" key="4">
    <source>
        <dbReference type="Google" id="ProtNLM"/>
    </source>
</evidence>